<comment type="caution">
    <text evidence="1">The sequence shown here is derived from an EMBL/GenBank/DDBJ whole genome shotgun (WGS) entry which is preliminary data.</text>
</comment>
<accession>A0A4R8QLH8</accession>
<gene>
    <name evidence="1" type="ORF">C8035_v005738</name>
</gene>
<dbReference type="AlphaFoldDB" id="A0A4R8QLH8"/>
<name>A0A4R8QLH8_9PEZI</name>
<protein>
    <submittedName>
        <fullName evidence="1">Uncharacterized protein</fullName>
    </submittedName>
</protein>
<reference evidence="1 2" key="1">
    <citation type="submission" date="2018-11" db="EMBL/GenBank/DDBJ databases">
        <title>Genome sequence and assembly of Colletotrichum spinosum.</title>
        <authorList>
            <person name="Gan P."/>
            <person name="Shirasu K."/>
        </authorList>
    </citation>
    <scope>NUCLEOTIDE SEQUENCE [LARGE SCALE GENOMIC DNA]</scope>
    <source>
        <strain evidence="1 2">CBS 515.97</strain>
    </source>
</reference>
<proteinExistence type="predicted"/>
<keyword evidence="2" id="KW-1185">Reference proteome</keyword>
<evidence type="ECO:0000313" key="2">
    <source>
        <dbReference type="Proteomes" id="UP000295083"/>
    </source>
</evidence>
<dbReference type="EMBL" id="QAPG01000012">
    <property type="protein sequence ID" value="TDZ39050.1"/>
    <property type="molecule type" value="Genomic_DNA"/>
</dbReference>
<dbReference type="Proteomes" id="UP000295083">
    <property type="component" value="Unassembled WGS sequence"/>
</dbReference>
<evidence type="ECO:0000313" key="1">
    <source>
        <dbReference type="EMBL" id="TDZ39050.1"/>
    </source>
</evidence>
<sequence>MCYFYQTKWACGYWRWGQFKQQCNKEYRTGETCGLKLVFETIADPDRCKLCYDMDKKRRRLDKMQRDMNRWHREGNRKATIERTHLEMQDVGRQLQEMEMTHYTRQSTIT</sequence>
<organism evidence="1 2">
    <name type="scientific">Colletotrichum spinosum</name>
    <dbReference type="NCBI Taxonomy" id="1347390"/>
    <lineage>
        <taxon>Eukaryota</taxon>
        <taxon>Fungi</taxon>
        <taxon>Dikarya</taxon>
        <taxon>Ascomycota</taxon>
        <taxon>Pezizomycotina</taxon>
        <taxon>Sordariomycetes</taxon>
        <taxon>Hypocreomycetidae</taxon>
        <taxon>Glomerellales</taxon>
        <taxon>Glomerellaceae</taxon>
        <taxon>Colletotrichum</taxon>
        <taxon>Colletotrichum orbiculare species complex</taxon>
    </lineage>
</organism>